<feature type="compositionally biased region" description="Polar residues" evidence="2">
    <location>
        <begin position="59"/>
        <end position="69"/>
    </location>
</feature>
<proteinExistence type="predicted"/>
<protein>
    <submittedName>
        <fullName evidence="3">Uncharacterized protein</fullName>
    </submittedName>
</protein>
<feature type="region of interest" description="Disordered" evidence="2">
    <location>
        <begin position="177"/>
        <end position="217"/>
    </location>
</feature>
<evidence type="ECO:0000256" key="1">
    <source>
        <dbReference type="SAM" id="Coils"/>
    </source>
</evidence>
<keyword evidence="4" id="KW-1185">Reference proteome</keyword>
<name>A0A812U724_9DINO</name>
<feature type="compositionally biased region" description="Basic and acidic residues" evidence="2">
    <location>
        <begin position="70"/>
        <end position="81"/>
    </location>
</feature>
<evidence type="ECO:0000256" key="2">
    <source>
        <dbReference type="SAM" id="MobiDB-lite"/>
    </source>
</evidence>
<reference evidence="3" key="1">
    <citation type="submission" date="2021-02" db="EMBL/GenBank/DDBJ databases">
        <authorList>
            <person name="Dougan E. K."/>
            <person name="Rhodes N."/>
            <person name="Thang M."/>
            <person name="Chan C."/>
        </authorList>
    </citation>
    <scope>NUCLEOTIDE SEQUENCE</scope>
</reference>
<keyword evidence="1" id="KW-0175">Coiled coil</keyword>
<organism evidence="3 4">
    <name type="scientific">Symbiodinium natans</name>
    <dbReference type="NCBI Taxonomy" id="878477"/>
    <lineage>
        <taxon>Eukaryota</taxon>
        <taxon>Sar</taxon>
        <taxon>Alveolata</taxon>
        <taxon>Dinophyceae</taxon>
        <taxon>Suessiales</taxon>
        <taxon>Symbiodiniaceae</taxon>
        <taxon>Symbiodinium</taxon>
    </lineage>
</organism>
<evidence type="ECO:0000313" key="4">
    <source>
        <dbReference type="Proteomes" id="UP000604046"/>
    </source>
</evidence>
<sequence>MGATQCGFCCLAREKAPDGQQPQAVTLGLPDLLTKRRDSKASPDDKEEKGKEVCGTGSEGSEPQPASQQETKKATAAEEREAFLQALMRDRAEADRIEIEARKEAKRAETLRRLEATNRAIRAQFDQIAQAADSKEASVQFMAGVEEIPMDRPLAPCVPASSTSSMTGVVKKPILKGAGERKHVAPCHGQARHGQARGEETPSSSNDSVYPDYDDGEDLVCFED</sequence>
<accession>A0A812U724</accession>
<feature type="compositionally biased region" description="Basic and acidic residues" evidence="2">
    <location>
        <begin position="33"/>
        <end position="52"/>
    </location>
</feature>
<evidence type="ECO:0000313" key="3">
    <source>
        <dbReference type="EMBL" id="CAE7554425.1"/>
    </source>
</evidence>
<gene>
    <name evidence="3" type="ORF">SNAT2548_LOCUS31143</name>
</gene>
<dbReference type="AlphaFoldDB" id="A0A812U724"/>
<dbReference type="Proteomes" id="UP000604046">
    <property type="component" value="Unassembled WGS sequence"/>
</dbReference>
<feature type="coiled-coil region" evidence="1">
    <location>
        <begin position="89"/>
        <end position="131"/>
    </location>
</feature>
<feature type="region of interest" description="Disordered" evidence="2">
    <location>
        <begin position="13"/>
        <end position="81"/>
    </location>
</feature>
<comment type="caution">
    <text evidence="3">The sequence shown here is derived from an EMBL/GenBank/DDBJ whole genome shotgun (WGS) entry which is preliminary data.</text>
</comment>
<dbReference type="EMBL" id="CAJNDS010002640">
    <property type="protein sequence ID" value="CAE7554425.1"/>
    <property type="molecule type" value="Genomic_DNA"/>
</dbReference>